<dbReference type="PANTHER" id="PTHR22647">
    <property type="entry name" value="SH3 DOMAIN AND TETRATRICOPEPTIDE REPEATS CONTAINING PROTEIN"/>
    <property type="match status" value="1"/>
</dbReference>
<feature type="domain" description="SH3" evidence="3">
    <location>
        <begin position="321"/>
        <end position="384"/>
    </location>
</feature>
<keyword evidence="5" id="KW-1185">Reference proteome</keyword>
<sequence length="1362" mass="155407">MELPTAAVECNVSVFGLHTLMEEEGFCSSAPYLERKQHSSWEGNKQQLGRSVSDCMHVAANTAISTSINMKEEVSFQGQMAMDFSQNNCLKASSRIPSSPAESFPTDISLKLIMVKRKSGLPDPRLQGELRGRLRLLENDSREVMAVFSELSARLLSIHSDQDLIVVTFKTFEEIWKFLTYYSLGFINHCMENLLLDQSFWLCSQEENEDKQEETGIEVCINEESLNLMYRGLLIQEGTFFVLCPDNLVRETTAADMEVKVYQENRRVTEDISGGSLGDDLTLLAKPAAETLIPFHQWFLKVYSDPVNFASKMESKCSKKIATGSSRAVISYASAVPEEISFQSGDKIEIIGYFIECLEWFVGRHMLTGQIGFVKTSHVKPDASGTEQQNLDFLDEEERTFFAKERNVVEEDVVHLLKQTSNTEVCTVYRVDRLEELEFQNPQEQEMPHPSSNTDSNRMREMVKESLMKCKDFQLQLKGTSSQGNDFPSSSNQQTCALAEEPRFCIQQDKEDQGSGVFESLLLFLNSKEYEVHFKNLYDFSFRFLNTTFYGYTGEEELVDYFGLAREAAKKANLPWALTRLCFLLGRLSIRKLKFSQARVYFEEALGAIRGGFSDLYLVVALYTNLTVIYLKQKNKEKCAHIFDKVTSLLMGIPNYICSTDMESDILRYALKRTILSQSKHAEARACFLLAKHYTKLKQYEEALPFLERLQLLNNDLDLQKSSLSADCYFKLGESYSQKCLPHIVLSCIKVASSQGSYTLMDSLRSIDLVTKNAPKLHRLRKAGQMLPSQIAPYLRQALSSAFTNEQQKLCSTIYLSLSELYSHHRLYGEAIVYMEKVLHFNTSAHAGETINHLVLLAWLYILHRQNTVALAILNTIIDSSLSSPQQLGVIYNMTAIALKRTNNTKQAAVSYYKALHISEEADMVHNHAVVLANFGTLCLHLAANFLAEHYYVKAIKLFSGLPSLDCGHNFTQVLLQLGRYYANGTHKKRGQFYYEWALLVAMETNHLESQLQAVQLLCQFYTTVVPNEAQCVIYNEYQLSLARKMSDKVLEGQILETISQLYLSLGTERAYKSALEYTKRSLGIFIDLQKKEKEAYAWLQAGKIYYILRQNELVDLYIQVAQDAALCNGDPNLGVELFEAAGDIFFNGTWEREKAVSFYRDRALPLAIKTGNKKAELRLCNKLVQLLLNLQDYEDSLEYAQVSLTLSVNLGNQLNERIAYHRLATIHHCLGQNELAEHFYLKALSLCSSPLEFDEETMYYVKVYLILGDIIFYDLKDPFDAAGYYHLALAAAMDLGNKKAQLKIYTRLAIIYHNFLMDREMSLFFYQRARTFATELNIRRINLAPDQHYKNATWVPVKNVM</sequence>
<dbReference type="InterPro" id="IPR019734">
    <property type="entry name" value="TPR_rpt"/>
</dbReference>
<dbReference type="SUPFAM" id="SSF50044">
    <property type="entry name" value="SH3-domain"/>
    <property type="match status" value="1"/>
</dbReference>
<dbReference type="Gene3D" id="1.25.40.10">
    <property type="entry name" value="Tetratricopeptide repeat domain"/>
    <property type="match status" value="4"/>
</dbReference>
<dbReference type="InterPro" id="IPR036028">
    <property type="entry name" value="SH3-like_dom_sf"/>
</dbReference>
<proteinExistence type="predicted"/>
<dbReference type="InterPro" id="IPR011990">
    <property type="entry name" value="TPR-like_helical_dom_sf"/>
</dbReference>
<dbReference type="PANTHER" id="PTHR22647:SF3">
    <property type="entry name" value="SH3 DOMAIN AND TETRATRICOPEPTIDE REPEAT-CONTAINING PROTEIN 1"/>
    <property type="match status" value="1"/>
</dbReference>
<dbReference type="Ensembl" id="ENSTMTT00000000698.1">
    <property type="protein sequence ID" value="ENSTMTP00000000680.1"/>
    <property type="gene ID" value="ENSTMTG00000000583.1"/>
</dbReference>
<evidence type="ECO:0000313" key="4">
    <source>
        <dbReference type="Ensembl" id="ENSTMTP00000000680.1"/>
    </source>
</evidence>
<protein>
    <submittedName>
        <fullName evidence="4">SH3 domain and tetratricopeptide repeats 1</fullName>
    </submittedName>
</protein>
<evidence type="ECO:0000259" key="3">
    <source>
        <dbReference type="PROSITE" id="PS50002"/>
    </source>
</evidence>
<dbReference type="CTD" id="54436"/>
<dbReference type="InParanoid" id="A0A674HWF4"/>
<dbReference type="SMART" id="SM00326">
    <property type="entry name" value="SH3"/>
    <property type="match status" value="1"/>
</dbReference>
<gene>
    <name evidence="4" type="primary">SH3TC1</name>
</gene>
<dbReference type="RefSeq" id="XP_026503850.1">
    <property type="nucleotide sequence ID" value="XM_026648065.1"/>
</dbReference>
<reference evidence="4" key="2">
    <citation type="submission" date="2025-09" db="UniProtKB">
        <authorList>
            <consortium name="Ensembl"/>
        </authorList>
    </citation>
    <scope>IDENTIFICATION</scope>
</reference>
<dbReference type="Gene3D" id="2.30.30.40">
    <property type="entry name" value="SH3 Domains"/>
    <property type="match status" value="1"/>
</dbReference>
<accession>A0A674HWF4</accession>
<evidence type="ECO:0000256" key="1">
    <source>
        <dbReference type="ARBA" id="ARBA00022443"/>
    </source>
</evidence>
<keyword evidence="1 2" id="KW-0728">SH3 domain</keyword>
<evidence type="ECO:0000313" key="5">
    <source>
        <dbReference type="Proteomes" id="UP000472274"/>
    </source>
</evidence>
<dbReference type="SMART" id="SM00028">
    <property type="entry name" value="TPR"/>
    <property type="match status" value="7"/>
</dbReference>
<dbReference type="InterPro" id="IPR001452">
    <property type="entry name" value="SH3_domain"/>
</dbReference>
<dbReference type="Pfam" id="PF13181">
    <property type="entry name" value="TPR_8"/>
    <property type="match status" value="2"/>
</dbReference>
<organism evidence="4 5">
    <name type="scientific">Terrapene triunguis</name>
    <name type="common">Three-toed box turtle</name>
    <dbReference type="NCBI Taxonomy" id="2587831"/>
    <lineage>
        <taxon>Eukaryota</taxon>
        <taxon>Metazoa</taxon>
        <taxon>Chordata</taxon>
        <taxon>Craniata</taxon>
        <taxon>Vertebrata</taxon>
        <taxon>Euteleostomi</taxon>
        <taxon>Archelosauria</taxon>
        <taxon>Testudinata</taxon>
        <taxon>Testudines</taxon>
        <taxon>Cryptodira</taxon>
        <taxon>Durocryptodira</taxon>
        <taxon>Testudinoidea</taxon>
        <taxon>Emydidae</taxon>
        <taxon>Terrapene</taxon>
    </lineage>
</organism>
<dbReference type="InterPro" id="IPR042772">
    <property type="entry name" value="SH3TC1/SH3TC2"/>
</dbReference>
<dbReference type="FunCoup" id="A0A674HWF4">
    <property type="interactions" value="201"/>
</dbReference>
<dbReference type="SUPFAM" id="SSF48452">
    <property type="entry name" value="TPR-like"/>
    <property type="match status" value="3"/>
</dbReference>
<dbReference type="Proteomes" id="UP000472274">
    <property type="component" value="Unplaced"/>
</dbReference>
<dbReference type="GeneID" id="112112432"/>
<dbReference type="CDD" id="cd11885">
    <property type="entry name" value="SH3_SH3TC"/>
    <property type="match status" value="1"/>
</dbReference>
<dbReference type="PROSITE" id="PS50002">
    <property type="entry name" value="SH3"/>
    <property type="match status" value="1"/>
</dbReference>
<evidence type="ECO:0000256" key="2">
    <source>
        <dbReference type="PROSITE-ProRule" id="PRU00192"/>
    </source>
</evidence>
<reference evidence="4" key="1">
    <citation type="submission" date="2025-08" db="UniProtKB">
        <authorList>
            <consortium name="Ensembl"/>
        </authorList>
    </citation>
    <scope>IDENTIFICATION</scope>
</reference>
<dbReference type="GeneTree" id="ENSGT00530000063812"/>
<name>A0A674HWF4_9SAUR</name>